<proteinExistence type="predicted"/>
<evidence type="ECO:0000313" key="3">
    <source>
        <dbReference type="Proteomes" id="UP000784294"/>
    </source>
</evidence>
<reference evidence="2" key="1">
    <citation type="submission" date="2018-11" db="EMBL/GenBank/DDBJ databases">
        <authorList>
            <consortium name="Pathogen Informatics"/>
        </authorList>
    </citation>
    <scope>NUCLEOTIDE SEQUENCE</scope>
</reference>
<evidence type="ECO:0000256" key="1">
    <source>
        <dbReference type="SAM" id="Phobius"/>
    </source>
</evidence>
<keyword evidence="1" id="KW-0812">Transmembrane</keyword>
<dbReference type="Proteomes" id="UP000784294">
    <property type="component" value="Unassembled WGS sequence"/>
</dbReference>
<dbReference type="OrthoDB" id="10041611at2759"/>
<gene>
    <name evidence="2" type="ORF">PXEA_LOCUS18740</name>
</gene>
<keyword evidence="1" id="KW-1133">Transmembrane helix</keyword>
<sequence length="132" mass="14997">MVTEKWVTSKQSQVSSACRVTSPHGSVSIVNNLPRYIRRDSNYFHFSPLKRISPLVIFTVVCMALWFVGFCYLTNNWMTTVEISLQLIRTRDVDRSGVTTALAFLFFGVITWVGVKDRLVITSRTGNGLLLF</sequence>
<evidence type="ECO:0000313" key="2">
    <source>
        <dbReference type="EMBL" id="VEL25300.1"/>
    </source>
</evidence>
<keyword evidence="1" id="KW-0472">Membrane</keyword>
<accession>A0A448X152</accession>
<dbReference type="AlphaFoldDB" id="A0A448X152"/>
<keyword evidence="3" id="KW-1185">Reference proteome</keyword>
<feature type="transmembrane region" description="Helical" evidence="1">
    <location>
        <begin position="95"/>
        <end position="115"/>
    </location>
</feature>
<feature type="transmembrane region" description="Helical" evidence="1">
    <location>
        <begin position="55"/>
        <end position="75"/>
    </location>
</feature>
<dbReference type="EMBL" id="CAAALY010072877">
    <property type="protein sequence ID" value="VEL25300.1"/>
    <property type="molecule type" value="Genomic_DNA"/>
</dbReference>
<protein>
    <submittedName>
        <fullName evidence="2">Uncharacterized protein</fullName>
    </submittedName>
</protein>
<organism evidence="2 3">
    <name type="scientific">Protopolystoma xenopodis</name>
    <dbReference type="NCBI Taxonomy" id="117903"/>
    <lineage>
        <taxon>Eukaryota</taxon>
        <taxon>Metazoa</taxon>
        <taxon>Spiralia</taxon>
        <taxon>Lophotrochozoa</taxon>
        <taxon>Platyhelminthes</taxon>
        <taxon>Monogenea</taxon>
        <taxon>Polyopisthocotylea</taxon>
        <taxon>Polystomatidea</taxon>
        <taxon>Polystomatidae</taxon>
        <taxon>Protopolystoma</taxon>
    </lineage>
</organism>
<name>A0A448X152_9PLAT</name>
<comment type="caution">
    <text evidence="2">The sequence shown here is derived from an EMBL/GenBank/DDBJ whole genome shotgun (WGS) entry which is preliminary data.</text>
</comment>